<evidence type="ECO:0000256" key="6">
    <source>
        <dbReference type="ARBA" id="ARBA00022771"/>
    </source>
</evidence>
<dbReference type="InterPro" id="IPR003703">
    <property type="entry name" value="Acyl_CoA_thio"/>
</dbReference>
<gene>
    <name evidence="17" type="ORF">B0H15DRAFT_936286</name>
</gene>
<dbReference type="InterPro" id="IPR000465">
    <property type="entry name" value="XPA/RAD14"/>
</dbReference>
<dbReference type="CDD" id="cd03444">
    <property type="entry name" value="Thioesterase_II_repeat1"/>
    <property type="match status" value="1"/>
</dbReference>
<keyword evidence="8" id="KW-0862">Zinc</keyword>
<comment type="similarity">
    <text evidence="2">Belongs to the XPA family.</text>
</comment>
<dbReference type="PROSITE" id="PS00753">
    <property type="entry name" value="XPA_2"/>
    <property type="match status" value="1"/>
</dbReference>
<comment type="subcellular location">
    <subcellularLocation>
        <location evidence="1">Nucleus</location>
    </subcellularLocation>
</comment>
<dbReference type="Pfam" id="PF13622">
    <property type="entry name" value="4HBT_3"/>
    <property type="match status" value="1"/>
</dbReference>
<dbReference type="Pfam" id="PF20789">
    <property type="entry name" value="4HBT_3C"/>
    <property type="match status" value="1"/>
</dbReference>
<evidence type="ECO:0000256" key="8">
    <source>
        <dbReference type="ARBA" id="ARBA00022833"/>
    </source>
</evidence>
<organism evidence="17 18">
    <name type="scientific">Mycena belliarum</name>
    <dbReference type="NCBI Taxonomy" id="1033014"/>
    <lineage>
        <taxon>Eukaryota</taxon>
        <taxon>Fungi</taxon>
        <taxon>Dikarya</taxon>
        <taxon>Basidiomycota</taxon>
        <taxon>Agaricomycotina</taxon>
        <taxon>Agaricomycetes</taxon>
        <taxon>Agaricomycetidae</taxon>
        <taxon>Agaricales</taxon>
        <taxon>Marasmiineae</taxon>
        <taxon>Mycenaceae</taxon>
        <taxon>Mycena</taxon>
    </lineage>
</organism>
<evidence type="ECO:0000259" key="14">
    <source>
        <dbReference type="Pfam" id="PF05181"/>
    </source>
</evidence>
<dbReference type="InterPro" id="IPR049449">
    <property type="entry name" value="TesB_ACOT8-like_N"/>
</dbReference>
<dbReference type="FunFam" id="3.90.530.10:FF:000003">
    <property type="entry name" value="Dna repair rad14 protein"/>
    <property type="match status" value="1"/>
</dbReference>
<dbReference type="GO" id="GO:0006289">
    <property type="term" value="P:nucleotide-excision repair"/>
    <property type="evidence" value="ECO:0007669"/>
    <property type="project" value="InterPro"/>
</dbReference>
<evidence type="ECO:0000256" key="4">
    <source>
        <dbReference type="ARBA" id="ARBA00022723"/>
    </source>
</evidence>
<feature type="compositionally biased region" description="Low complexity" evidence="13">
    <location>
        <begin position="44"/>
        <end position="54"/>
    </location>
</feature>
<dbReference type="InterPro" id="IPR042171">
    <property type="entry name" value="Acyl-CoA_hotdog"/>
</dbReference>
<sequence length="600" mass="68448">MDRPVTPPPHQSTSALPLTPEQVKQVEINRLKAKANQRQREESLSSSSTLNSNNKRPLGVVPATSTSPTAPGHPKYKPLNRDSRLGKYFDYDLSKMVNSKGGFLIEDDKEVDEDMLRKEKERELQRIKKNMEPAVYLDPALNPKCRECQSMSIDHDYRKHFGCLVCKTCQNEKPEKYSLLTKTECKQDYLLTDPELRDEELLPHMLKANPHKSTFANMMLYVRYQVEEFAWKKWGSPEALDAEYERRTAEKSKQKNRKFEEGLRDLRRRTKESVWQRKKDAEHKHSFGPVHARRGAAAQQISTALEVERFEVDLFRSKTLWLPTRARGVFGGQVISQALMSATNSVDPGFGLHSLHCYFLSSASASTPIVYVVERLRDGRSYLSRAVKALQNGHIIFMMMCSFQRPEPWQPAGQWRMPAVPPPEACQLEEDRYAGLLARGGLHPKIQQIYREIIQERLRSPIAIKLAGENEPVAGNTPRFMYWMQARDVPAYDAPFQKCILSYMSDLYLLTAAQRTLGLERFGKGPNASSMSSTIDHSICFYDDTFDCGDWLLYAMVSPRQASGRAIVYGQLYSRNGTLVAVTTQEGVVRADRRGPEAKL</sequence>
<evidence type="ECO:0000313" key="17">
    <source>
        <dbReference type="EMBL" id="KAJ7102245.1"/>
    </source>
</evidence>
<dbReference type="Pfam" id="PF05181">
    <property type="entry name" value="XPA_C"/>
    <property type="match status" value="1"/>
</dbReference>
<evidence type="ECO:0000256" key="12">
    <source>
        <dbReference type="ARBA" id="ARBA00072989"/>
    </source>
</evidence>
<dbReference type="GO" id="GO:0008270">
    <property type="term" value="F:zinc ion binding"/>
    <property type="evidence" value="ECO:0007669"/>
    <property type="project" value="UniProtKB-KW"/>
</dbReference>
<feature type="region of interest" description="Disordered" evidence="13">
    <location>
        <begin position="271"/>
        <end position="294"/>
    </location>
</feature>
<dbReference type="CDD" id="cd03445">
    <property type="entry name" value="Thioesterase_II_repeat2"/>
    <property type="match status" value="1"/>
</dbReference>
<comment type="caution">
    <text evidence="17">The sequence shown here is derived from an EMBL/GenBank/DDBJ whole genome shotgun (WGS) entry which is preliminary data.</text>
</comment>
<dbReference type="GO" id="GO:0005634">
    <property type="term" value="C:nucleus"/>
    <property type="evidence" value="ECO:0007669"/>
    <property type="project" value="UniProtKB-SubCell"/>
</dbReference>
<dbReference type="InterPro" id="IPR009061">
    <property type="entry name" value="DNA-bd_dom_put_sf"/>
</dbReference>
<evidence type="ECO:0000256" key="10">
    <source>
        <dbReference type="ARBA" id="ARBA00023204"/>
    </source>
</evidence>
<dbReference type="AlphaFoldDB" id="A0AAD6XTI7"/>
<keyword evidence="6" id="KW-0863">Zinc-finger</keyword>
<dbReference type="GO" id="GO:0009062">
    <property type="term" value="P:fatty acid catabolic process"/>
    <property type="evidence" value="ECO:0007669"/>
    <property type="project" value="TreeGrafter"/>
</dbReference>
<dbReference type="InterPro" id="IPR049450">
    <property type="entry name" value="ACOT8-like_C"/>
</dbReference>
<evidence type="ECO:0000256" key="2">
    <source>
        <dbReference type="ARBA" id="ARBA00005548"/>
    </source>
</evidence>
<dbReference type="Gene3D" id="3.90.530.10">
    <property type="entry name" value="XPA C-terminal domain"/>
    <property type="match status" value="1"/>
</dbReference>
<dbReference type="SUPFAM" id="SSF54637">
    <property type="entry name" value="Thioesterase/thiol ester dehydrase-isomerase"/>
    <property type="match status" value="2"/>
</dbReference>
<dbReference type="Gene3D" id="2.40.160.210">
    <property type="entry name" value="Acyl-CoA thioesterase, double hotdog domain"/>
    <property type="match status" value="1"/>
</dbReference>
<reference evidence="17" key="1">
    <citation type="submission" date="2023-03" db="EMBL/GenBank/DDBJ databases">
        <title>Massive genome expansion in bonnet fungi (Mycena s.s.) driven by repeated elements and novel gene families across ecological guilds.</title>
        <authorList>
            <consortium name="Lawrence Berkeley National Laboratory"/>
            <person name="Harder C.B."/>
            <person name="Miyauchi S."/>
            <person name="Viragh M."/>
            <person name="Kuo A."/>
            <person name="Thoen E."/>
            <person name="Andreopoulos B."/>
            <person name="Lu D."/>
            <person name="Skrede I."/>
            <person name="Drula E."/>
            <person name="Henrissat B."/>
            <person name="Morin E."/>
            <person name="Kohler A."/>
            <person name="Barry K."/>
            <person name="LaButti K."/>
            <person name="Morin E."/>
            <person name="Salamov A."/>
            <person name="Lipzen A."/>
            <person name="Mereny Z."/>
            <person name="Hegedus B."/>
            <person name="Baldrian P."/>
            <person name="Stursova M."/>
            <person name="Weitz H."/>
            <person name="Taylor A."/>
            <person name="Grigoriev I.V."/>
            <person name="Nagy L.G."/>
            <person name="Martin F."/>
            <person name="Kauserud H."/>
        </authorList>
    </citation>
    <scope>NUCLEOTIDE SEQUENCE</scope>
    <source>
        <strain evidence="17">CBHHK173m</strain>
    </source>
</reference>
<feature type="compositionally biased region" description="Basic and acidic residues" evidence="13">
    <location>
        <begin position="271"/>
        <end position="285"/>
    </location>
</feature>
<dbReference type="InterPro" id="IPR029069">
    <property type="entry name" value="HotDog_dom_sf"/>
</dbReference>
<feature type="compositionally biased region" description="Pro residues" evidence="13">
    <location>
        <begin position="1"/>
        <end position="10"/>
    </location>
</feature>
<dbReference type="GO" id="GO:0006637">
    <property type="term" value="P:acyl-CoA metabolic process"/>
    <property type="evidence" value="ECO:0007669"/>
    <property type="project" value="InterPro"/>
</dbReference>
<dbReference type="InterPro" id="IPR022656">
    <property type="entry name" value="XPA_C"/>
</dbReference>
<dbReference type="GO" id="GO:0003684">
    <property type="term" value="F:damaged DNA binding"/>
    <property type="evidence" value="ECO:0007669"/>
    <property type="project" value="InterPro"/>
</dbReference>
<comment type="similarity">
    <text evidence="3">Belongs to the C/M/P thioester hydrolase family.</text>
</comment>
<dbReference type="CDD" id="cd21077">
    <property type="entry name" value="DBD_Rad14"/>
    <property type="match status" value="1"/>
</dbReference>
<evidence type="ECO:0000313" key="18">
    <source>
        <dbReference type="Proteomes" id="UP001222325"/>
    </source>
</evidence>
<dbReference type="GO" id="GO:0047617">
    <property type="term" value="F:fatty acyl-CoA hydrolase activity"/>
    <property type="evidence" value="ECO:0007669"/>
    <property type="project" value="InterPro"/>
</dbReference>
<evidence type="ECO:0000259" key="16">
    <source>
        <dbReference type="Pfam" id="PF20789"/>
    </source>
</evidence>
<feature type="domain" description="Acyl-CoA thioesterase-like C-terminal" evidence="16">
    <location>
        <begin position="468"/>
        <end position="589"/>
    </location>
</feature>
<protein>
    <recommendedName>
        <fullName evidence="12">DNA repair protein RAD14</fullName>
    </recommendedName>
</protein>
<dbReference type="GO" id="GO:0005782">
    <property type="term" value="C:peroxisomal matrix"/>
    <property type="evidence" value="ECO:0007669"/>
    <property type="project" value="UniProtKB-SubCell"/>
</dbReference>
<keyword evidence="18" id="KW-1185">Reference proteome</keyword>
<evidence type="ECO:0000256" key="7">
    <source>
        <dbReference type="ARBA" id="ARBA00022801"/>
    </source>
</evidence>
<name>A0AAD6XTI7_9AGAR</name>
<feature type="domain" description="XPA C-terminal" evidence="14">
    <location>
        <begin position="176"/>
        <end position="226"/>
    </location>
</feature>
<keyword evidence="10" id="KW-0234">DNA repair</keyword>
<dbReference type="PANTHER" id="PTHR11066">
    <property type="entry name" value="ACYL-COA THIOESTERASE"/>
    <property type="match status" value="1"/>
</dbReference>
<keyword evidence="7" id="KW-0378">Hydrolase</keyword>
<dbReference type="InterPro" id="IPR037129">
    <property type="entry name" value="XPA_sf"/>
</dbReference>
<keyword evidence="9" id="KW-0238">DNA-binding</keyword>
<keyword evidence="11" id="KW-0539">Nucleus</keyword>
<feature type="region of interest" description="Disordered" evidence="13">
    <location>
        <begin position="1"/>
        <end position="81"/>
    </location>
</feature>
<dbReference type="EMBL" id="JARJCN010000003">
    <property type="protein sequence ID" value="KAJ7102245.1"/>
    <property type="molecule type" value="Genomic_DNA"/>
</dbReference>
<dbReference type="NCBIfam" id="TIGR00598">
    <property type="entry name" value="rad14"/>
    <property type="match status" value="1"/>
</dbReference>
<accession>A0AAD6XTI7</accession>
<evidence type="ECO:0000256" key="11">
    <source>
        <dbReference type="ARBA" id="ARBA00023242"/>
    </source>
</evidence>
<dbReference type="Proteomes" id="UP001222325">
    <property type="component" value="Unassembled WGS sequence"/>
</dbReference>
<proteinExistence type="inferred from homology"/>
<evidence type="ECO:0000256" key="3">
    <source>
        <dbReference type="ARBA" id="ARBA00006538"/>
    </source>
</evidence>
<feature type="domain" description="Acyl-CoA thioesterase-like N-terminal HotDog" evidence="15">
    <location>
        <begin position="321"/>
        <end position="404"/>
    </location>
</feature>
<evidence type="ECO:0000256" key="13">
    <source>
        <dbReference type="SAM" id="MobiDB-lite"/>
    </source>
</evidence>
<dbReference type="SUPFAM" id="SSF46955">
    <property type="entry name" value="Putative DNA-binding domain"/>
    <property type="match status" value="1"/>
</dbReference>
<evidence type="ECO:0000256" key="1">
    <source>
        <dbReference type="ARBA" id="ARBA00004123"/>
    </source>
</evidence>
<keyword evidence="5" id="KW-0227">DNA damage</keyword>
<evidence type="ECO:0000256" key="9">
    <source>
        <dbReference type="ARBA" id="ARBA00023125"/>
    </source>
</evidence>
<dbReference type="InterPro" id="IPR022658">
    <property type="entry name" value="XPA_CS"/>
</dbReference>
<evidence type="ECO:0000256" key="5">
    <source>
        <dbReference type="ARBA" id="ARBA00022763"/>
    </source>
</evidence>
<evidence type="ECO:0000259" key="15">
    <source>
        <dbReference type="Pfam" id="PF13622"/>
    </source>
</evidence>
<keyword evidence="4" id="KW-0479">Metal-binding</keyword>
<dbReference type="PANTHER" id="PTHR11066:SF34">
    <property type="entry name" value="ACYL-COENZYME A THIOESTERASE 8"/>
    <property type="match status" value="1"/>
</dbReference>